<dbReference type="InterPro" id="IPR017853">
    <property type="entry name" value="GH"/>
</dbReference>
<gene>
    <name evidence="2" type="ORF">LCGC14_3061990</name>
</gene>
<organism evidence="2">
    <name type="scientific">marine sediment metagenome</name>
    <dbReference type="NCBI Taxonomy" id="412755"/>
    <lineage>
        <taxon>unclassified sequences</taxon>
        <taxon>metagenomes</taxon>
        <taxon>ecological metagenomes</taxon>
    </lineage>
</organism>
<feature type="region of interest" description="Disordered" evidence="1">
    <location>
        <begin position="1"/>
        <end position="23"/>
    </location>
</feature>
<evidence type="ECO:0000313" key="2">
    <source>
        <dbReference type="EMBL" id="KKK56689.1"/>
    </source>
</evidence>
<feature type="non-terminal residue" evidence="2">
    <location>
        <position position="178"/>
    </location>
</feature>
<evidence type="ECO:0000256" key="1">
    <source>
        <dbReference type="SAM" id="MobiDB-lite"/>
    </source>
</evidence>
<accession>A0A0F8YRC6</accession>
<dbReference type="AlphaFoldDB" id="A0A0F8YRC6"/>
<comment type="caution">
    <text evidence="2">The sequence shown here is derived from an EMBL/GenBank/DDBJ whole genome shotgun (WGS) entry which is preliminary data.</text>
</comment>
<name>A0A0F8YRC6_9ZZZZ</name>
<reference evidence="2" key="1">
    <citation type="journal article" date="2015" name="Nature">
        <title>Complex archaea that bridge the gap between prokaryotes and eukaryotes.</title>
        <authorList>
            <person name="Spang A."/>
            <person name="Saw J.H."/>
            <person name="Jorgensen S.L."/>
            <person name="Zaremba-Niedzwiedzka K."/>
            <person name="Martijn J."/>
            <person name="Lind A.E."/>
            <person name="van Eijk R."/>
            <person name="Schleper C."/>
            <person name="Guy L."/>
            <person name="Ettema T.J."/>
        </authorList>
    </citation>
    <scope>NUCLEOTIDE SEQUENCE</scope>
</reference>
<dbReference type="SUPFAM" id="SSF51445">
    <property type="entry name" value="(Trans)glycosidases"/>
    <property type="match status" value="1"/>
</dbReference>
<proteinExistence type="predicted"/>
<evidence type="ECO:0008006" key="3">
    <source>
        <dbReference type="Google" id="ProtNLM"/>
    </source>
</evidence>
<sequence>MPADRDELVPGPAYPMGAPHHRDTHETEVAAARRMTPLLRGCQGAVVVALRAHPAGLTTCELCEQPDLVRYDRLTVGARVTELQNHGWVRASGFKRKSWREQDMNVWVLCDPLPTTAPPQTGGSYQPATMLSPDFGGQAFLWWRPEIADRDLKLMNEAGVNWVKQAFAWETIEGAGKG</sequence>
<dbReference type="EMBL" id="LAZR01064866">
    <property type="protein sequence ID" value="KKK56689.1"/>
    <property type="molecule type" value="Genomic_DNA"/>
</dbReference>
<protein>
    <recommendedName>
        <fullName evidence="3">Glycoside hydrolase family 42 N-terminal domain-containing protein</fullName>
    </recommendedName>
</protein>